<keyword evidence="1" id="KW-1133">Transmembrane helix</keyword>
<dbReference type="AlphaFoldDB" id="A0A366DV57"/>
<dbReference type="Proteomes" id="UP000252586">
    <property type="component" value="Unassembled WGS sequence"/>
</dbReference>
<keyword evidence="1" id="KW-0812">Transmembrane</keyword>
<sequence length="84" mass="8922">MSGYAQSFGACRWYGVPAEHRFGAPQPGAHLVGVAGIAPPNPATTRGRRLRDAVARHRPARVRKVSMFTGAALVVAALLVVRMS</sequence>
<dbReference type="STRING" id="1210090.GCA_001613185_00224"/>
<keyword evidence="1" id="KW-0472">Membrane</keyword>
<keyword evidence="3" id="KW-1185">Reference proteome</keyword>
<protein>
    <submittedName>
        <fullName evidence="2">Uncharacterized protein</fullName>
    </submittedName>
</protein>
<proteinExistence type="predicted"/>
<name>A0A366DV57_9NOCA</name>
<evidence type="ECO:0000313" key="3">
    <source>
        <dbReference type="Proteomes" id="UP000252586"/>
    </source>
</evidence>
<organism evidence="2 3">
    <name type="scientific">Nocardia puris</name>
    <dbReference type="NCBI Taxonomy" id="208602"/>
    <lineage>
        <taxon>Bacteria</taxon>
        <taxon>Bacillati</taxon>
        <taxon>Actinomycetota</taxon>
        <taxon>Actinomycetes</taxon>
        <taxon>Mycobacteriales</taxon>
        <taxon>Nocardiaceae</taxon>
        <taxon>Nocardia</taxon>
    </lineage>
</organism>
<reference evidence="2 3" key="1">
    <citation type="submission" date="2018-06" db="EMBL/GenBank/DDBJ databases">
        <title>Genomic Encyclopedia of Type Strains, Phase IV (KMG-IV): sequencing the most valuable type-strain genomes for metagenomic binning, comparative biology and taxonomic classification.</title>
        <authorList>
            <person name="Goeker M."/>
        </authorList>
    </citation>
    <scope>NUCLEOTIDE SEQUENCE [LARGE SCALE GENOMIC DNA]</scope>
    <source>
        <strain evidence="2 3">DSM 44599</strain>
    </source>
</reference>
<gene>
    <name evidence="2" type="ORF">DFR74_102400</name>
</gene>
<comment type="caution">
    <text evidence="2">The sequence shown here is derived from an EMBL/GenBank/DDBJ whole genome shotgun (WGS) entry which is preliminary data.</text>
</comment>
<accession>A0A366DV57</accession>
<evidence type="ECO:0000256" key="1">
    <source>
        <dbReference type="SAM" id="Phobius"/>
    </source>
</evidence>
<evidence type="ECO:0000313" key="2">
    <source>
        <dbReference type="EMBL" id="RBO93980.1"/>
    </source>
</evidence>
<feature type="transmembrane region" description="Helical" evidence="1">
    <location>
        <begin position="65"/>
        <end position="83"/>
    </location>
</feature>
<dbReference type="RefSeq" id="WP_067501694.1">
    <property type="nucleotide sequence ID" value="NZ_CP107943.1"/>
</dbReference>
<dbReference type="EMBL" id="QNRE01000002">
    <property type="protein sequence ID" value="RBO93980.1"/>
    <property type="molecule type" value="Genomic_DNA"/>
</dbReference>